<keyword evidence="3" id="KW-0479">Metal-binding</keyword>
<dbReference type="InterPro" id="IPR029052">
    <property type="entry name" value="Metallo-depent_PP-like"/>
</dbReference>
<dbReference type="Pfam" id="PF00149">
    <property type="entry name" value="Metallophos"/>
    <property type="match status" value="1"/>
</dbReference>
<evidence type="ECO:0000313" key="7">
    <source>
        <dbReference type="EMBL" id="VFQ47088.1"/>
    </source>
</evidence>
<evidence type="ECO:0000256" key="4">
    <source>
        <dbReference type="ARBA" id="ARBA00023136"/>
    </source>
</evidence>
<dbReference type="GO" id="GO:0016020">
    <property type="term" value="C:membrane"/>
    <property type="evidence" value="ECO:0007669"/>
    <property type="project" value="GOC"/>
</dbReference>
<keyword evidence="4" id="KW-0472">Membrane</keyword>
<evidence type="ECO:0000256" key="1">
    <source>
        <dbReference type="ARBA" id="ARBA00022475"/>
    </source>
</evidence>
<dbReference type="Gene3D" id="3.60.21.10">
    <property type="match status" value="1"/>
</dbReference>
<keyword evidence="8" id="KW-1185">Reference proteome</keyword>
<dbReference type="SUPFAM" id="SSF56300">
    <property type="entry name" value="Metallo-dependent phosphatases"/>
    <property type="match status" value="1"/>
</dbReference>
<dbReference type="EMBL" id="CAADHO010000013">
    <property type="protein sequence ID" value="VFQ47088.1"/>
    <property type="molecule type" value="Genomic_DNA"/>
</dbReference>
<dbReference type="Proteomes" id="UP000507962">
    <property type="component" value="Unassembled WGS sequence"/>
</dbReference>
<dbReference type="GO" id="GO:0009245">
    <property type="term" value="P:lipid A biosynthetic process"/>
    <property type="evidence" value="ECO:0007669"/>
    <property type="project" value="TreeGrafter"/>
</dbReference>
<dbReference type="InterPro" id="IPR043461">
    <property type="entry name" value="LpxH-like"/>
</dbReference>
<dbReference type="RefSeq" id="WP_180146218.1">
    <property type="nucleotide sequence ID" value="NZ_CAADHO010000013.1"/>
</dbReference>
<reference evidence="7 8" key="1">
    <citation type="submission" date="2019-03" db="EMBL/GenBank/DDBJ databases">
        <authorList>
            <person name="Nijsse B."/>
        </authorList>
    </citation>
    <scope>NUCLEOTIDE SEQUENCE [LARGE SCALE GENOMIC DNA]</scope>
    <source>
        <strain evidence="7">Desulfoluna butyratoxydans MSL71</strain>
    </source>
</reference>
<keyword evidence="5" id="KW-0464">Manganese</keyword>
<evidence type="ECO:0000256" key="3">
    <source>
        <dbReference type="ARBA" id="ARBA00022723"/>
    </source>
</evidence>
<organism evidence="7 8">
    <name type="scientific">Desulfoluna butyratoxydans</name>
    <dbReference type="NCBI Taxonomy" id="231438"/>
    <lineage>
        <taxon>Bacteria</taxon>
        <taxon>Pseudomonadati</taxon>
        <taxon>Thermodesulfobacteriota</taxon>
        <taxon>Desulfobacteria</taxon>
        <taxon>Desulfobacterales</taxon>
        <taxon>Desulfolunaceae</taxon>
        <taxon>Desulfoluna</taxon>
    </lineage>
</organism>
<keyword evidence="2" id="KW-0997">Cell inner membrane</keyword>
<gene>
    <name evidence="7" type="ORF">MSL71_47740</name>
</gene>
<accession>A0A4V6IM23</accession>
<proteinExistence type="predicted"/>
<dbReference type="GO" id="GO:0008758">
    <property type="term" value="F:UDP-2,3-diacylglucosamine hydrolase activity"/>
    <property type="evidence" value="ECO:0007669"/>
    <property type="project" value="TreeGrafter"/>
</dbReference>
<evidence type="ECO:0000256" key="2">
    <source>
        <dbReference type="ARBA" id="ARBA00022519"/>
    </source>
</evidence>
<dbReference type="PANTHER" id="PTHR34990">
    <property type="entry name" value="UDP-2,3-DIACYLGLUCOSAMINE HYDROLASE-RELATED"/>
    <property type="match status" value="1"/>
</dbReference>
<name>A0A4V6IM23_9BACT</name>
<protein>
    <submittedName>
        <fullName evidence="7">Metallo-dependent phosphatase-like</fullName>
    </submittedName>
</protein>
<dbReference type="AlphaFoldDB" id="A0A4V6IM23"/>
<keyword evidence="1" id="KW-1003">Cell membrane</keyword>
<sequence>MPFPQYDAVHVISDIHLGGSPGFQIFNQQDALAWLINHLAAEPSHRKTALVLNGDIVDFLAEPAPSNEKACYFRPTHAAKDLTRIMNDPEFTEVFQALSTYTRSENRNLVIVLGNHDVELALPDVRALLAERLCGGSDAARGRLTFAMDGTGFACRVGEKNVLCIHGNETDAWNPVDYRALNRIRAEQKRRTPLTPWTPNAGTKMVIDVMNGLKKKYRWVDLLKPETETIPALLMAMDDHAVTWSRLKSLFGVAADFMRDKHRDPDSFLGLQGELPGQEVSEDTAFQRVMASSYPSLVNAPVAGTTDMDSLLHEMDAHLARGTSPAALASSPEQADFLGAWGAVWDKIRGRSPEENMREALQGWLKDDPTFNPKTEDDTCRSVRELVGPEVDVVVAGHTHLHKAINSGTGPAYFNSGSWIRLMQLTPDLLEKEPFKKVWAVLEQGDMESLDNATVNGRPLIRHIRSVVSIEKEDGGEVSGALATVEGADGAYSLCPVPDGRLAC</sequence>
<dbReference type="InterPro" id="IPR004843">
    <property type="entry name" value="Calcineurin-like_PHP"/>
</dbReference>
<evidence type="ECO:0000259" key="6">
    <source>
        <dbReference type="Pfam" id="PF00149"/>
    </source>
</evidence>
<dbReference type="GO" id="GO:0046872">
    <property type="term" value="F:metal ion binding"/>
    <property type="evidence" value="ECO:0007669"/>
    <property type="project" value="UniProtKB-KW"/>
</dbReference>
<evidence type="ECO:0000313" key="8">
    <source>
        <dbReference type="Proteomes" id="UP000507962"/>
    </source>
</evidence>
<feature type="domain" description="Calcineurin-like phosphoesterase" evidence="6">
    <location>
        <begin position="9"/>
        <end position="183"/>
    </location>
</feature>
<dbReference type="PANTHER" id="PTHR34990:SF2">
    <property type="entry name" value="BLL8164 PROTEIN"/>
    <property type="match status" value="1"/>
</dbReference>
<evidence type="ECO:0000256" key="5">
    <source>
        <dbReference type="ARBA" id="ARBA00023211"/>
    </source>
</evidence>